<accession>A0AC61RLC3</accession>
<comment type="caution">
    <text evidence="1">The sequence shown here is derived from an EMBL/GenBank/DDBJ whole genome shotgun (WGS) entry which is preliminary data.</text>
</comment>
<evidence type="ECO:0000313" key="2">
    <source>
        <dbReference type="Proteomes" id="UP000304953"/>
    </source>
</evidence>
<dbReference type="Proteomes" id="UP000304953">
    <property type="component" value="Unassembled WGS sequence"/>
</dbReference>
<keyword evidence="2" id="KW-1185">Reference proteome</keyword>
<sequence length="44" mass="4861">MTKQNMIRFFDMFAGIGGFRAGLERAGGFTCIGHSEIDKHANRA</sequence>
<gene>
    <name evidence="1" type="ORF">E5329_29430</name>
</gene>
<proteinExistence type="predicted"/>
<organism evidence="1 2">
    <name type="scientific">Petralouisia muris</name>
    <dbReference type="NCBI Taxonomy" id="3032872"/>
    <lineage>
        <taxon>Bacteria</taxon>
        <taxon>Bacillati</taxon>
        <taxon>Bacillota</taxon>
        <taxon>Clostridia</taxon>
        <taxon>Lachnospirales</taxon>
        <taxon>Lachnospiraceae</taxon>
        <taxon>Petralouisia</taxon>
    </lineage>
</organism>
<evidence type="ECO:0000313" key="1">
    <source>
        <dbReference type="EMBL" id="TGY82503.1"/>
    </source>
</evidence>
<name>A0AC61RLC3_9FIRM</name>
<reference evidence="1" key="1">
    <citation type="submission" date="2019-04" db="EMBL/GenBank/DDBJ databases">
        <title>Microbes associate with the intestines of laboratory mice.</title>
        <authorList>
            <person name="Navarre W."/>
            <person name="Wong E."/>
            <person name="Huang K."/>
            <person name="Tropini C."/>
            <person name="Ng K."/>
            <person name="Yu B."/>
        </authorList>
    </citation>
    <scope>NUCLEOTIDE SEQUENCE</scope>
    <source>
        <strain evidence="1">NM01_1-7b</strain>
    </source>
</reference>
<feature type="non-terminal residue" evidence="1">
    <location>
        <position position="44"/>
    </location>
</feature>
<dbReference type="EMBL" id="SRYA01000266">
    <property type="protein sequence ID" value="TGY82503.1"/>
    <property type="molecule type" value="Genomic_DNA"/>
</dbReference>
<protein>
    <submittedName>
        <fullName evidence="1">DNA (Cytosine-5-)-methyltransferase</fullName>
    </submittedName>
</protein>